<keyword evidence="1" id="KW-0732">Signal</keyword>
<dbReference type="OrthoDB" id="7560678at2"/>
<keyword evidence="4" id="KW-1185">Reference proteome</keyword>
<accession>A0A4R5CA47</accession>
<gene>
    <name evidence="3" type="ORF">E0F76_14935</name>
</gene>
<keyword evidence="3" id="KW-0808">Transferase</keyword>
<dbReference type="CDD" id="cd03801">
    <property type="entry name" value="GT4_PimA-like"/>
    <property type="match status" value="1"/>
</dbReference>
<dbReference type="PANTHER" id="PTHR45947:SF3">
    <property type="entry name" value="SULFOQUINOVOSYL TRANSFERASE SQD2"/>
    <property type="match status" value="1"/>
</dbReference>
<dbReference type="GO" id="GO:0016757">
    <property type="term" value="F:glycosyltransferase activity"/>
    <property type="evidence" value="ECO:0007669"/>
    <property type="project" value="InterPro"/>
</dbReference>
<dbReference type="SUPFAM" id="SSF53756">
    <property type="entry name" value="UDP-Glycosyltransferase/glycogen phosphorylase"/>
    <property type="match status" value="1"/>
</dbReference>
<reference evidence="3 4" key="1">
    <citation type="submission" date="2019-03" db="EMBL/GenBank/DDBJ databases">
        <title>Flavobacterium AR-3-4 sp. nov. isolated from arctic soil.</title>
        <authorList>
            <person name="Chaudhary D.K."/>
        </authorList>
    </citation>
    <scope>NUCLEOTIDE SEQUENCE [LARGE SCALE GENOMIC DNA]</scope>
    <source>
        <strain evidence="3 4">AR-3-4</strain>
    </source>
</reference>
<dbReference type="InterPro" id="IPR050194">
    <property type="entry name" value="Glycosyltransferase_grp1"/>
</dbReference>
<dbReference type="Proteomes" id="UP000295479">
    <property type="component" value="Unassembled WGS sequence"/>
</dbReference>
<name>A0A4R5CA47_9FLAO</name>
<dbReference type="EMBL" id="SMFK01000012">
    <property type="protein sequence ID" value="TDD95073.1"/>
    <property type="molecule type" value="Genomic_DNA"/>
</dbReference>
<feature type="signal peptide" evidence="1">
    <location>
        <begin position="1"/>
        <end position="17"/>
    </location>
</feature>
<dbReference type="InterPro" id="IPR001296">
    <property type="entry name" value="Glyco_trans_1"/>
</dbReference>
<evidence type="ECO:0000313" key="3">
    <source>
        <dbReference type="EMBL" id="TDD95073.1"/>
    </source>
</evidence>
<dbReference type="Gene3D" id="3.40.50.2000">
    <property type="entry name" value="Glycogen Phosphorylase B"/>
    <property type="match status" value="2"/>
</dbReference>
<evidence type="ECO:0000313" key="4">
    <source>
        <dbReference type="Proteomes" id="UP000295479"/>
    </source>
</evidence>
<protein>
    <submittedName>
        <fullName evidence="3">Glycosyltransferase</fullName>
    </submittedName>
</protein>
<feature type="chain" id="PRO_5020753262" evidence="1">
    <location>
        <begin position="18"/>
        <end position="368"/>
    </location>
</feature>
<organism evidence="3 4">
    <name type="scientific">Flavobacterium cellulosilyticum</name>
    <dbReference type="NCBI Taxonomy" id="2541731"/>
    <lineage>
        <taxon>Bacteria</taxon>
        <taxon>Pseudomonadati</taxon>
        <taxon>Bacteroidota</taxon>
        <taxon>Flavobacteriia</taxon>
        <taxon>Flavobacteriales</taxon>
        <taxon>Flavobacteriaceae</taxon>
        <taxon>Flavobacterium</taxon>
    </lineage>
</organism>
<dbReference type="Pfam" id="PF00534">
    <property type="entry name" value="Glycos_transf_1"/>
    <property type="match status" value="1"/>
</dbReference>
<dbReference type="PANTHER" id="PTHR45947">
    <property type="entry name" value="SULFOQUINOVOSYL TRANSFERASE SQD2"/>
    <property type="match status" value="1"/>
</dbReference>
<proteinExistence type="predicted"/>
<evidence type="ECO:0000259" key="2">
    <source>
        <dbReference type="Pfam" id="PF00534"/>
    </source>
</evidence>
<feature type="domain" description="Glycosyl transferase family 1" evidence="2">
    <location>
        <begin position="184"/>
        <end position="345"/>
    </location>
</feature>
<dbReference type="RefSeq" id="WP_132007830.1">
    <property type="nucleotide sequence ID" value="NZ_SMFK01000012.1"/>
</dbReference>
<sequence>MKPKLLFVLHLAPPVHGAAVAGGFIRESKVINEPYDITYINLSTASSVADIGKTGFKKFIVILKLWYKVFLALNIQKYQLCYLTINAKGPAWIKELGIVALVKVFQIPLIYHYHNKGVAENATSLFKKKLYSFQFKNAKSILLSPLLYRDIADFAIGTEVYYCPNGIPTITLNQTENLIKNESKIATILFLSNLIESKGVFILLQACVLLKNKNIPFQCVFIGGEGDITTKQFQKKVQQSNLQNEVEYQGRKYGLEKEAAFANADIFAFPTYYHNETFGLVNLEAMQYALPVISTFEGAIPEVIIDGVNGFLVPQQNAEALASKLEILIGNPVLRNEMGLAGKKMYEEKFTLEHFEKRMLEILQAVLE</sequence>
<comment type="caution">
    <text evidence="3">The sequence shown here is derived from an EMBL/GenBank/DDBJ whole genome shotgun (WGS) entry which is preliminary data.</text>
</comment>
<dbReference type="AlphaFoldDB" id="A0A4R5CA47"/>
<evidence type="ECO:0000256" key="1">
    <source>
        <dbReference type="SAM" id="SignalP"/>
    </source>
</evidence>